<dbReference type="GO" id="GO:0004659">
    <property type="term" value="F:prenyltransferase activity"/>
    <property type="evidence" value="ECO:0007669"/>
    <property type="project" value="InterPro"/>
</dbReference>
<organism evidence="5 6">
    <name type="scientific">Ophiocordyceps polyrhachis-furcata BCC 54312</name>
    <dbReference type="NCBI Taxonomy" id="1330021"/>
    <lineage>
        <taxon>Eukaryota</taxon>
        <taxon>Fungi</taxon>
        <taxon>Dikarya</taxon>
        <taxon>Ascomycota</taxon>
        <taxon>Pezizomycotina</taxon>
        <taxon>Sordariomycetes</taxon>
        <taxon>Hypocreomycetidae</taxon>
        <taxon>Hypocreales</taxon>
        <taxon>Ophiocordycipitaceae</taxon>
        <taxon>Ophiocordyceps</taxon>
    </lineage>
</organism>
<dbReference type="InterPro" id="IPR008949">
    <property type="entry name" value="Isoprenoid_synthase_dom_sf"/>
</dbReference>
<evidence type="ECO:0000256" key="4">
    <source>
        <dbReference type="RuleBase" id="RU004466"/>
    </source>
</evidence>
<comment type="similarity">
    <text evidence="4">Belongs to the FPP/GGPP synthase family.</text>
</comment>
<dbReference type="PROSITE" id="PS00723">
    <property type="entry name" value="POLYPRENYL_SYNTHASE_1"/>
    <property type="match status" value="1"/>
</dbReference>
<accession>A0A367LSB1</accession>
<evidence type="ECO:0000313" key="5">
    <source>
        <dbReference type="EMBL" id="RCI17301.1"/>
    </source>
</evidence>
<keyword evidence="3" id="KW-0460">Magnesium</keyword>
<dbReference type="SUPFAM" id="SSF48576">
    <property type="entry name" value="Terpenoid synthases"/>
    <property type="match status" value="1"/>
</dbReference>
<dbReference type="PANTHER" id="PTHR12001">
    <property type="entry name" value="GERANYLGERANYL PYROPHOSPHATE SYNTHASE"/>
    <property type="match status" value="1"/>
</dbReference>
<name>A0A367LSB1_9HYPO</name>
<dbReference type="OrthoDB" id="6921389at2759"/>
<sequence length="463" mass="51245">MDPRYSNPSTVSDSGICDITASREPDAQGDHISFCMPECFQGVVLSDEAKQAAAHILKPLLCGTSSVDGYALTCRHPASVQSMMREHDMGMLAGIISEQTTRHDGPSTEGYTDAVPLWHGGNFCCSKPEALIVSGLSNSVTPENGPTTGVGNGEQLSDDEQQVMTSPEKIVLAPFDYLHSLPSKNVRSKAIDALNGWYRVPDRSLAAIKSILHLLHSSSLMLDDIEDGSSLRRGKPAAHVLFGVSQTINSANYLFAIALEELSNLSSRKAYSIFASELRNLHLGQGMDLYWTCQVHCPTEAEYMMMIDGKTGGLFRLLGRLLQSESPVGSELDIEKLATMLGRYFQIRDDYQNLCSADYADQKGFCQDLDEGKFSLPLIHMLGHSQRSQLAWSMLHEGRRTGSIMYESKRLILDMMRQSGSLEYTKGVLRKLEGVIEMEVWKAEGIMQTRNYMLRLLVESLKI</sequence>
<dbReference type="Proteomes" id="UP000253664">
    <property type="component" value="Unassembled WGS sequence"/>
</dbReference>
<evidence type="ECO:0000256" key="3">
    <source>
        <dbReference type="ARBA" id="ARBA00022842"/>
    </source>
</evidence>
<keyword evidence="2" id="KW-0479">Metal-binding</keyword>
<keyword evidence="1 4" id="KW-0808">Transferase</keyword>
<dbReference type="Pfam" id="PF00348">
    <property type="entry name" value="polyprenyl_synt"/>
    <property type="match status" value="1"/>
</dbReference>
<dbReference type="GO" id="GO:0046872">
    <property type="term" value="F:metal ion binding"/>
    <property type="evidence" value="ECO:0007669"/>
    <property type="project" value="UniProtKB-KW"/>
</dbReference>
<dbReference type="AlphaFoldDB" id="A0A367LSB1"/>
<keyword evidence="6" id="KW-1185">Reference proteome</keyword>
<dbReference type="GO" id="GO:0008299">
    <property type="term" value="P:isoprenoid biosynthetic process"/>
    <property type="evidence" value="ECO:0007669"/>
    <property type="project" value="InterPro"/>
</dbReference>
<comment type="caution">
    <text evidence="5">The sequence shown here is derived from an EMBL/GenBank/DDBJ whole genome shotgun (WGS) entry which is preliminary data.</text>
</comment>
<dbReference type="PANTHER" id="PTHR12001:SF72">
    <property type="entry name" value="THIJ_PFPI FAMILY PROTEIN (AFU_ORTHOLOGUE AFUA_3G01210)-RELATED"/>
    <property type="match status" value="1"/>
</dbReference>
<dbReference type="SFLD" id="SFLDS00005">
    <property type="entry name" value="Isoprenoid_Synthase_Type_I"/>
    <property type="match status" value="1"/>
</dbReference>
<proteinExistence type="inferred from homology"/>
<evidence type="ECO:0000313" key="6">
    <source>
        <dbReference type="Proteomes" id="UP000253664"/>
    </source>
</evidence>
<dbReference type="STRING" id="1330021.A0A367LSB1"/>
<dbReference type="GO" id="GO:0046165">
    <property type="term" value="P:alcohol biosynthetic process"/>
    <property type="evidence" value="ECO:0007669"/>
    <property type="project" value="UniProtKB-ARBA"/>
</dbReference>
<dbReference type="InterPro" id="IPR033749">
    <property type="entry name" value="Polyprenyl_synt_CS"/>
</dbReference>
<dbReference type="GO" id="GO:0043386">
    <property type="term" value="P:mycotoxin biosynthetic process"/>
    <property type="evidence" value="ECO:0007669"/>
    <property type="project" value="UniProtKB-ARBA"/>
</dbReference>
<gene>
    <name evidence="5" type="ORF">L249_2460</name>
</gene>
<protein>
    <submittedName>
        <fullName evidence="5">Uncharacterized protein</fullName>
    </submittedName>
</protein>
<dbReference type="EMBL" id="LKCN02000001">
    <property type="protein sequence ID" value="RCI17301.1"/>
    <property type="molecule type" value="Genomic_DNA"/>
</dbReference>
<dbReference type="InterPro" id="IPR000092">
    <property type="entry name" value="Polyprenyl_synt"/>
</dbReference>
<evidence type="ECO:0000256" key="1">
    <source>
        <dbReference type="ARBA" id="ARBA00022679"/>
    </source>
</evidence>
<dbReference type="Gene3D" id="1.10.600.10">
    <property type="entry name" value="Farnesyl Diphosphate Synthase"/>
    <property type="match status" value="1"/>
</dbReference>
<dbReference type="PROSITE" id="PS00444">
    <property type="entry name" value="POLYPRENYL_SYNTHASE_2"/>
    <property type="match status" value="1"/>
</dbReference>
<evidence type="ECO:0000256" key="2">
    <source>
        <dbReference type="ARBA" id="ARBA00022723"/>
    </source>
</evidence>
<reference evidence="5 6" key="1">
    <citation type="journal article" date="2015" name="BMC Genomics">
        <title>Insights from the genome of Ophiocordyceps polyrhachis-furcata to pathogenicity and host specificity in insect fungi.</title>
        <authorList>
            <person name="Wichadakul D."/>
            <person name="Kobmoo N."/>
            <person name="Ingsriswang S."/>
            <person name="Tangphatsornruang S."/>
            <person name="Chantasingh D."/>
            <person name="Luangsa-ard J.J."/>
            <person name="Eurwilaichitr L."/>
        </authorList>
    </citation>
    <scope>NUCLEOTIDE SEQUENCE [LARGE SCALE GENOMIC DNA]</scope>
    <source>
        <strain evidence="5 6">BCC 54312</strain>
    </source>
</reference>